<dbReference type="PANTHER" id="PTHR46743">
    <property type="entry name" value="TEICHOIC ACIDS EXPORT ATP-BINDING PROTEIN TAGH"/>
    <property type="match status" value="1"/>
</dbReference>
<dbReference type="CDD" id="cd03220">
    <property type="entry name" value="ABC_KpsT_Wzt"/>
    <property type="match status" value="1"/>
</dbReference>
<dbReference type="KEGG" id="smaa:IT774_12935"/>
<name>A0A7S9DW35_9ALTE</name>
<dbReference type="InterPro" id="IPR003593">
    <property type="entry name" value="AAA+_ATPase"/>
</dbReference>
<evidence type="ECO:0000256" key="2">
    <source>
        <dbReference type="ARBA" id="ARBA00022448"/>
    </source>
</evidence>
<dbReference type="EMBL" id="CP064795">
    <property type="protein sequence ID" value="QPG05037.1"/>
    <property type="molecule type" value="Genomic_DNA"/>
</dbReference>
<dbReference type="PROSITE" id="PS50893">
    <property type="entry name" value="ABC_TRANSPORTER_2"/>
    <property type="match status" value="1"/>
</dbReference>
<keyword evidence="3" id="KW-0547">Nucleotide-binding</keyword>
<dbReference type="InterPro" id="IPR050683">
    <property type="entry name" value="Bact_Polysacc_Export_ATP-bd"/>
</dbReference>
<proteinExistence type="inferred from homology"/>
<dbReference type="Gene3D" id="3.40.50.300">
    <property type="entry name" value="P-loop containing nucleotide triphosphate hydrolases"/>
    <property type="match status" value="1"/>
</dbReference>
<organism evidence="6 7">
    <name type="scientific">Salinimonas marina</name>
    <dbReference type="NCBI Taxonomy" id="2785918"/>
    <lineage>
        <taxon>Bacteria</taxon>
        <taxon>Pseudomonadati</taxon>
        <taxon>Pseudomonadota</taxon>
        <taxon>Gammaproteobacteria</taxon>
        <taxon>Alteromonadales</taxon>
        <taxon>Alteromonadaceae</taxon>
        <taxon>Alteromonas/Salinimonas group</taxon>
        <taxon>Salinimonas</taxon>
    </lineage>
</organism>
<keyword evidence="4 6" id="KW-0067">ATP-binding</keyword>
<dbReference type="GO" id="GO:0016887">
    <property type="term" value="F:ATP hydrolysis activity"/>
    <property type="evidence" value="ECO:0007669"/>
    <property type="project" value="InterPro"/>
</dbReference>
<sequence>MIEIRNLTKSYPSKLGPQYIFKNLNFTFPTERNVAILGKNGAGKSTLFRLLAKSEYPDRGQILTNRAMSWPVALQTGIHPQMTGRENTRFIGRINNVRSLEKYEQHVQEFAELDKKFDLPVKNYSSGMRAKLVFACCMNIDFDIYLIDEATSVGDPLFRKKAKKTLKEKSQTSGVIMVSHELDQIREYCSSVVLIEDGKLRYFEDLEEGISVYTNQPKKEKGK</sequence>
<keyword evidence="7" id="KW-1185">Reference proteome</keyword>
<feature type="domain" description="ABC transporter" evidence="5">
    <location>
        <begin position="2"/>
        <end position="222"/>
    </location>
</feature>
<gene>
    <name evidence="6" type="ORF">IT774_12935</name>
</gene>
<dbReference type="GO" id="GO:0005524">
    <property type="term" value="F:ATP binding"/>
    <property type="evidence" value="ECO:0007669"/>
    <property type="project" value="UniProtKB-KW"/>
</dbReference>
<evidence type="ECO:0000259" key="5">
    <source>
        <dbReference type="PROSITE" id="PS50893"/>
    </source>
</evidence>
<evidence type="ECO:0000256" key="3">
    <source>
        <dbReference type="ARBA" id="ARBA00022741"/>
    </source>
</evidence>
<dbReference type="GO" id="GO:0016020">
    <property type="term" value="C:membrane"/>
    <property type="evidence" value="ECO:0007669"/>
    <property type="project" value="InterPro"/>
</dbReference>
<dbReference type="GO" id="GO:0140359">
    <property type="term" value="F:ABC-type transporter activity"/>
    <property type="evidence" value="ECO:0007669"/>
    <property type="project" value="InterPro"/>
</dbReference>
<dbReference type="InterPro" id="IPR027417">
    <property type="entry name" value="P-loop_NTPase"/>
</dbReference>
<dbReference type="SUPFAM" id="SSF52540">
    <property type="entry name" value="P-loop containing nucleoside triphosphate hydrolases"/>
    <property type="match status" value="1"/>
</dbReference>
<dbReference type="AlphaFoldDB" id="A0A7S9DW35"/>
<protein>
    <submittedName>
        <fullName evidence="6">ABC transporter ATP-binding protein</fullName>
    </submittedName>
</protein>
<dbReference type="Proteomes" id="UP000595095">
    <property type="component" value="Chromosome"/>
</dbReference>
<dbReference type="SMART" id="SM00382">
    <property type="entry name" value="AAA"/>
    <property type="match status" value="1"/>
</dbReference>
<evidence type="ECO:0000313" key="6">
    <source>
        <dbReference type="EMBL" id="QPG05037.1"/>
    </source>
</evidence>
<evidence type="ECO:0000256" key="4">
    <source>
        <dbReference type="ARBA" id="ARBA00022840"/>
    </source>
</evidence>
<accession>A0A7S9DW35</accession>
<dbReference type="Pfam" id="PF00005">
    <property type="entry name" value="ABC_tran"/>
    <property type="match status" value="1"/>
</dbReference>
<dbReference type="PANTHER" id="PTHR46743:SF2">
    <property type="entry name" value="TEICHOIC ACIDS EXPORT ATP-BINDING PROTEIN TAGH"/>
    <property type="match status" value="1"/>
</dbReference>
<keyword evidence="2" id="KW-0813">Transport</keyword>
<reference evidence="6 7" key="1">
    <citation type="submission" date="2020-11" db="EMBL/GenBank/DDBJ databases">
        <title>Complete genome sequence for Salinimonas sp. strain G2-b.</title>
        <authorList>
            <person name="Park S.-J."/>
        </authorList>
    </citation>
    <scope>NUCLEOTIDE SEQUENCE [LARGE SCALE GENOMIC DNA]</scope>
    <source>
        <strain evidence="6 7">G2-b</strain>
    </source>
</reference>
<evidence type="ECO:0000256" key="1">
    <source>
        <dbReference type="ARBA" id="ARBA00005417"/>
    </source>
</evidence>
<dbReference type="RefSeq" id="WP_195810128.1">
    <property type="nucleotide sequence ID" value="NZ_CP064795.1"/>
</dbReference>
<evidence type="ECO:0000313" key="7">
    <source>
        <dbReference type="Proteomes" id="UP000595095"/>
    </source>
</evidence>
<dbReference type="InterPro" id="IPR015860">
    <property type="entry name" value="ABC_transpr_TagH-like"/>
</dbReference>
<dbReference type="PROSITE" id="PS00211">
    <property type="entry name" value="ABC_TRANSPORTER_1"/>
    <property type="match status" value="1"/>
</dbReference>
<dbReference type="InterPro" id="IPR003439">
    <property type="entry name" value="ABC_transporter-like_ATP-bd"/>
</dbReference>
<comment type="similarity">
    <text evidence="1">Belongs to the ABC transporter superfamily.</text>
</comment>
<dbReference type="InterPro" id="IPR017871">
    <property type="entry name" value="ABC_transporter-like_CS"/>
</dbReference>